<dbReference type="RefSeq" id="WP_163288912.1">
    <property type="nucleotide sequence ID" value="NZ_JAAGWY010000001.1"/>
</dbReference>
<name>A0A6L9XXK7_9MICO</name>
<evidence type="ECO:0000313" key="2">
    <source>
        <dbReference type="Proteomes" id="UP000474967"/>
    </source>
</evidence>
<gene>
    <name evidence="1" type="ORF">G3T36_07615</name>
</gene>
<sequence>MPDLKIELVARNELGSIVALITPHGVVDASVASTQIMRGEVTYVTGPDSFVRVPVRSISALGGPYLYANWDGSQRNNLQDLAAVRVRTIPAAPPAGFSPAGPSAAGFWMRWRSRLICRLAMIASIQSRDLRY</sequence>
<reference evidence="1 2" key="1">
    <citation type="journal article" date="2014" name="J. Microbiol.">
        <title>Diaminobutyricibacter tongyongensis gen. nov., sp. nov. and Homoserinibacter gongjuensis gen. nov., sp. nov. belong to the family Microbacteriaceae.</title>
        <authorList>
            <person name="Kim S.J."/>
            <person name="Ahn J.H."/>
            <person name="Weon H.Y."/>
            <person name="Hamada M."/>
            <person name="Suzuki K."/>
            <person name="Kwon S.W."/>
        </authorList>
    </citation>
    <scope>NUCLEOTIDE SEQUENCE [LARGE SCALE GENOMIC DNA]</scope>
    <source>
        <strain evidence="1 2">NBRC 108724</strain>
    </source>
</reference>
<dbReference type="EMBL" id="JAAGWY010000001">
    <property type="protein sequence ID" value="NEN05738.1"/>
    <property type="molecule type" value="Genomic_DNA"/>
</dbReference>
<organism evidence="1 2">
    <name type="scientific">Leifsonia tongyongensis</name>
    <dbReference type="NCBI Taxonomy" id="1268043"/>
    <lineage>
        <taxon>Bacteria</taxon>
        <taxon>Bacillati</taxon>
        <taxon>Actinomycetota</taxon>
        <taxon>Actinomycetes</taxon>
        <taxon>Micrococcales</taxon>
        <taxon>Microbacteriaceae</taxon>
        <taxon>Leifsonia</taxon>
    </lineage>
</organism>
<evidence type="ECO:0000313" key="1">
    <source>
        <dbReference type="EMBL" id="NEN05738.1"/>
    </source>
</evidence>
<accession>A0A6L9XXK7</accession>
<proteinExistence type="predicted"/>
<protein>
    <recommendedName>
        <fullName evidence="3">DUF3892 domain-containing protein</fullName>
    </recommendedName>
</protein>
<evidence type="ECO:0008006" key="3">
    <source>
        <dbReference type="Google" id="ProtNLM"/>
    </source>
</evidence>
<dbReference type="Proteomes" id="UP000474967">
    <property type="component" value="Unassembled WGS sequence"/>
</dbReference>
<keyword evidence="2" id="KW-1185">Reference proteome</keyword>
<dbReference type="AlphaFoldDB" id="A0A6L9XXK7"/>
<comment type="caution">
    <text evidence="1">The sequence shown here is derived from an EMBL/GenBank/DDBJ whole genome shotgun (WGS) entry which is preliminary data.</text>
</comment>